<comment type="caution">
    <text evidence="4">Lacks conserved residue(s) required for the propagation of feature annotation.</text>
</comment>
<evidence type="ECO:0000313" key="6">
    <source>
        <dbReference type="Proteomes" id="UP001595616"/>
    </source>
</evidence>
<comment type="cofactor">
    <cofactor evidence="1 4">
        <name>a divalent metal cation</name>
        <dbReference type="ChEBI" id="CHEBI:60240"/>
    </cofactor>
</comment>
<feature type="site" description="Important for substrate specificity" evidence="4">
    <location>
        <position position="155"/>
    </location>
</feature>
<reference evidence="6" key="1">
    <citation type="journal article" date="2019" name="Int. J. Syst. Evol. Microbiol.">
        <title>The Global Catalogue of Microorganisms (GCM) 10K type strain sequencing project: providing services to taxonomists for standard genome sequencing and annotation.</title>
        <authorList>
            <consortium name="The Broad Institute Genomics Platform"/>
            <consortium name="The Broad Institute Genome Sequencing Center for Infectious Disease"/>
            <person name="Wu L."/>
            <person name="Ma J."/>
        </authorList>
    </citation>
    <scope>NUCLEOTIDE SEQUENCE [LARGE SCALE GENOMIC DNA]</scope>
    <source>
        <strain evidence="6">CECT 7956</strain>
    </source>
</reference>
<dbReference type="InterPro" id="IPR003697">
    <property type="entry name" value="Maf-like"/>
</dbReference>
<feature type="site" description="Important for substrate specificity" evidence="4">
    <location>
        <position position="73"/>
    </location>
</feature>
<dbReference type="HAMAP" id="MF_00528">
    <property type="entry name" value="Maf"/>
    <property type="match status" value="1"/>
</dbReference>
<organism evidence="5 6">
    <name type="scientific">Lacihabitans lacunae</name>
    <dbReference type="NCBI Taxonomy" id="1028214"/>
    <lineage>
        <taxon>Bacteria</taxon>
        <taxon>Pseudomonadati</taxon>
        <taxon>Bacteroidota</taxon>
        <taxon>Cytophagia</taxon>
        <taxon>Cytophagales</taxon>
        <taxon>Leadbetterellaceae</taxon>
        <taxon>Lacihabitans</taxon>
    </lineage>
</organism>
<dbReference type="Proteomes" id="UP001595616">
    <property type="component" value="Unassembled WGS sequence"/>
</dbReference>
<dbReference type="NCBIfam" id="TIGR00172">
    <property type="entry name" value="maf"/>
    <property type="match status" value="1"/>
</dbReference>
<dbReference type="EC" id="3.6.1.9" evidence="4"/>
<dbReference type="PIRSF" id="PIRSF006305">
    <property type="entry name" value="Maf"/>
    <property type="match status" value="1"/>
</dbReference>
<keyword evidence="4" id="KW-0963">Cytoplasm</keyword>
<proteinExistence type="inferred from homology"/>
<comment type="function">
    <text evidence="4">Nucleoside triphosphate pyrophosphatase that hydrolyzes dTTP and UTP. May have a dual role in cell division arrest and in preventing the incorporation of modified nucleotides into cellular nucleic acids.</text>
</comment>
<dbReference type="Pfam" id="PF02545">
    <property type="entry name" value="Maf"/>
    <property type="match status" value="1"/>
</dbReference>
<dbReference type="EMBL" id="JBHRYQ010000001">
    <property type="protein sequence ID" value="MFC3810142.1"/>
    <property type="molecule type" value="Genomic_DNA"/>
</dbReference>
<dbReference type="RefSeq" id="WP_379836006.1">
    <property type="nucleotide sequence ID" value="NZ_JBHRYQ010000001.1"/>
</dbReference>
<gene>
    <name evidence="5" type="ORF">ACFOOI_05720</name>
</gene>
<dbReference type="InterPro" id="IPR029001">
    <property type="entry name" value="ITPase-like_fam"/>
</dbReference>
<dbReference type="GO" id="GO:0016787">
    <property type="term" value="F:hydrolase activity"/>
    <property type="evidence" value="ECO:0007669"/>
    <property type="project" value="UniProtKB-KW"/>
</dbReference>
<comment type="subcellular location">
    <subcellularLocation>
        <location evidence="4">Cytoplasm</location>
    </subcellularLocation>
</comment>
<dbReference type="PANTHER" id="PTHR43213">
    <property type="entry name" value="BIFUNCTIONAL DTTP/UTP PYROPHOSPHATASE/METHYLTRANSFERASE PROTEIN-RELATED"/>
    <property type="match status" value="1"/>
</dbReference>
<comment type="catalytic activity">
    <reaction evidence="4">
        <text>dTTP + H2O = dTMP + diphosphate + H(+)</text>
        <dbReference type="Rhea" id="RHEA:28534"/>
        <dbReference type="ChEBI" id="CHEBI:15377"/>
        <dbReference type="ChEBI" id="CHEBI:15378"/>
        <dbReference type="ChEBI" id="CHEBI:33019"/>
        <dbReference type="ChEBI" id="CHEBI:37568"/>
        <dbReference type="ChEBI" id="CHEBI:63528"/>
        <dbReference type="EC" id="3.6.1.9"/>
    </reaction>
</comment>
<feature type="site" description="Important for substrate specificity" evidence="4">
    <location>
        <position position="15"/>
    </location>
</feature>
<feature type="active site" description="Proton acceptor" evidence="4">
    <location>
        <position position="72"/>
    </location>
</feature>
<dbReference type="CDD" id="cd00555">
    <property type="entry name" value="Maf"/>
    <property type="match status" value="1"/>
</dbReference>
<dbReference type="SUPFAM" id="SSF52972">
    <property type="entry name" value="ITPase-like"/>
    <property type="match status" value="1"/>
</dbReference>
<evidence type="ECO:0000256" key="2">
    <source>
        <dbReference type="ARBA" id="ARBA00022801"/>
    </source>
</evidence>
<dbReference type="Gene3D" id="3.90.950.10">
    <property type="match status" value="1"/>
</dbReference>
<comment type="catalytic activity">
    <reaction evidence="4">
        <text>UTP + H2O = UMP + diphosphate + H(+)</text>
        <dbReference type="Rhea" id="RHEA:29395"/>
        <dbReference type="ChEBI" id="CHEBI:15377"/>
        <dbReference type="ChEBI" id="CHEBI:15378"/>
        <dbReference type="ChEBI" id="CHEBI:33019"/>
        <dbReference type="ChEBI" id="CHEBI:46398"/>
        <dbReference type="ChEBI" id="CHEBI:57865"/>
        <dbReference type="EC" id="3.6.1.9"/>
    </reaction>
</comment>
<comment type="similarity">
    <text evidence="4">Belongs to the Maf family. YhdE subfamily.</text>
</comment>
<evidence type="ECO:0000256" key="4">
    <source>
        <dbReference type="HAMAP-Rule" id="MF_00528"/>
    </source>
</evidence>
<accession>A0ABV7YVU5</accession>
<evidence type="ECO:0000256" key="3">
    <source>
        <dbReference type="ARBA" id="ARBA00023080"/>
    </source>
</evidence>
<evidence type="ECO:0000256" key="1">
    <source>
        <dbReference type="ARBA" id="ARBA00001968"/>
    </source>
</evidence>
<comment type="caution">
    <text evidence="5">The sequence shown here is derived from an EMBL/GenBank/DDBJ whole genome shotgun (WGS) entry which is preliminary data.</text>
</comment>
<sequence>MIQNKKIILASGSPRRQEILAQAGFKFEIIVRPTTEHFSENELLEKVPEILAKEKAEQFPEIGEDTIVISADTVVIANQTILNKPQNRQEAIEMLTLLQNNTHKVVTGVCIKNGDNFDVFSDTTEVRFSPISNAEIEYYVDAYKPFDKAGAYGVQEFIGMIGIDKIEGSFYTVMGLPIHKVYQKLKPFISI</sequence>
<dbReference type="PANTHER" id="PTHR43213:SF5">
    <property type="entry name" value="BIFUNCTIONAL DTTP_UTP PYROPHOSPHATASE_METHYLTRANSFERASE PROTEIN-RELATED"/>
    <property type="match status" value="1"/>
</dbReference>
<keyword evidence="6" id="KW-1185">Reference proteome</keyword>
<evidence type="ECO:0000313" key="5">
    <source>
        <dbReference type="EMBL" id="MFC3810142.1"/>
    </source>
</evidence>
<protein>
    <recommendedName>
        <fullName evidence="4">dTTP/UTP pyrophosphatase</fullName>
        <shortName evidence="4">dTTPase/UTPase</shortName>
        <ecNumber evidence="4">3.6.1.9</ecNumber>
    </recommendedName>
    <alternativeName>
        <fullName evidence="4">Nucleoside triphosphate pyrophosphatase</fullName>
    </alternativeName>
    <alternativeName>
        <fullName evidence="4">Nucleotide pyrophosphatase</fullName>
        <shortName evidence="4">Nucleotide PPase</shortName>
    </alternativeName>
</protein>
<name>A0ABV7YVU5_9BACT</name>
<keyword evidence="2 4" id="KW-0378">Hydrolase</keyword>
<keyword evidence="3 4" id="KW-0546">Nucleotide metabolism</keyword>